<dbReference type="SMART" id="SM00304">
    <property type="entry name" value="HAMP"/>
    <property type="match status" value="1"/>
</dbReference>
<dbReference type="GO" id="GO:0005886">
    <property type="term" value="C:plasma membrane"/>
    <property type="evidence" value="ECO:0007669"/>
    <property type="project" value="UniProtKB-SubCell"/>
</dbReference>
<evidence type="ECO:0000313" key="14">
    <source>
        <dbReference type="EMBL" id="KAE8546570.1"/>
    </source>
</evidence>
<evidence type="ECO:0000256" key="2">
    <source>
        <dbReference type="ARBA" id="ARBA00022475"/>
    </source>
</evidence>
<evidence type="ECO:0000256" key="7">
    <source>
        <dbReference type="ARBA" id="ARBA00023224"/>
    </source>
</evidence>
<dbReference type="GO" id="GO:0006935">
    <property type="term" value="P:chemotaxis"/>
    <property type="evidence" value="ECO:0007669"/>
    <property type="project" value="UniProtKB-KW"/>
</dbReference>
<dbReference type="GO" id="GO:0007165">
    <property type="term" value="P:signal transduction"/>
    <property type="evidence" value="ECO:0007669"/>
    <property type="project" value="UniProtKB-KW"/>
</dbReference>
<organism evidence="14 15">
    <name type="scientific">Marinobacter nauticus</name>
    <name type="common">Marinobacter hydrocarbonoclasticus</name>
    <name type="synonym">Marinobacter aquaeolei</name>
    <dbReference type="NCBI Taxonomy" id="2743"/>
    <lineage>
        <taxon>Bacteria</taxon>
        <taxon>Pseudomonadati</taxon>
        <taxon>Pseudomonadota</taxon>
        <taxon>Gammaproteobacteria</taxon>
        <taxon>Pseudomonadales</taxon>
        <taxon>Marinobacteraceae</taxon>
        <taxon>Marinobacter</taxon>
    </lineage>
</organism>
<evidence type="ECO:0000259" key="13">
    <source>
        <dbReference type="PROSITE" id="PS50885"/>
    </source>
</evidence>
<dbReference type="CDD" id="cd12912">
    <property type="entry name" value="PDC2_MCP_like"/>
    <property type="match status" value="1"/>
</dbReference>
<feature type="compositionally biased region" description="Low complexity" evidence="10">
    <location>
        <begin position="366"/>
        <end position="377"/>
    </location>
</feature>
<evidence type="ECO:0000256" key="6">
    <source>
        <dbReference type="ARBA" id="ARBA00023136"/>
    </source>
</evidence>
<dbReference type="CDD" id="cd06225">
    <property type="entry name" value="HAMP"/>
    <property type="match status" value="1"/>
</dbReference>
<dbReference type="PROSITE" id="PS50885">
    <property type="entry name" value="HAMP"/>
    <property type="match status" value="1"/>
</dbReference>
<dbReference type="InterPro" id="IPR029151">
    <property type="entry name" value="Sensor-like_sf"/>
</dbReference>
<comment type="subcellular location">
    <subcellularLocation>
        <location evidence="1">Cell membrane</location>
        <topology evidence="1">Multi-pass membrane protein</topology>
    </subcellularLocation>
</comment>
<dbReference type="InterPro" id="IPR033479">
    <property type="entry name" value="dCache_1"/>
</dbReference>
<keyword evidence="5 11" id="KW-1133">Transmembrane helix</keyword>
<evidence type="ECO:0000256" key="8">
    <source>
        <dbReference type="ARBA" id="ARBA00029447"/>
    </source>
</evidence>
<dbReference type="SMART" id="SM00283">
    <property type="entry name" value="MA"/>
    <property type="match status" value="1"/>
</dbReference>
<dbReference type="CDD" id="cd11386">
    <property type="entry name" value="MCP_signal"/>
    <property type="match status" value="1"/>
</dbReference>
<dbReference type="InterPro" id="IPR003660">
    <property type="entry name" value="HAMP_dom"/>
</dbReference>
<feature type="compositionally biased region" description="Basic and acidic residues" evidence="10">
    <location>
        <begin position="355"/>
        <end position="365"/>
    </location>
</feature>
<evidence type="ECO:0000259" key="12">
    <source>
        <dbReference type="PROSITE" id="PS50111"/>
    </source>
</evidence>
<keyword evidence="4 11" id="KW-0812">Transmembrane</keyword>
<proteinExistence type="inferred from homology"/>
<comment type="caution">
    <text evidence="14">The sequence shown here is derived from an EMBL/GenBank/DDBJ whole genome shotgun (WGS) entry which is preliminary data.</text>
</comment>
<evidence type="ECO:0000256" key="9">
    <source>
        <dbReference type="PROSITE-ProRule" id="PRU00284"/>
    </source>
</evidence>
<dbReference type="Gene3D" id="3.30.450.20">
    <property type="entry name" value="PAS domain"/>
    <property type="match status" value="2"/>
</dbReference>
<evidence type="ECO:0000256" key="4">
    <source>
        <dbReference type="ARBA" id="ARBA00022692"/>
    </source>
</evidence>
<dbReference type="PANTHER" id="PTHR32089:SF112">
    <property type="entry name" value="LYSOZYME-LIKE PROTEIN-RELATED"/>
    <property type="match status" value="1"/>
</dbReference>
<gene>
    <name evidence="14" type="ORF">F6453_0811</name>
</gene>
<dbReference type="InterPro" id="IPR004090">
    <property type="entry name" value="Chemotax_Me-accpt_rcpt"/>
</dbReference>
<evidence type="ECO:0000256" key="11">
    <source>
        <dbReference type="SAM" id="Phobius"/>
    </source>
</evidence>
<dbReference type="SUPFAM" id="SSF58104">
    <property type="entry name" value="Methyl-accepting chemotaxis protein (MCP) signaling domain"/>
    <property type="match status" value="1"/>
</dbReference>
<feature type="domain" description="HAMP" evidence="13">
    <location>
        <begin position="297"/>
        <end position="351"/>
    </location>
</feature>
<dbReference type="GO" id="GO:0004888">
    <property type="term" value="F:transmembrane signaling receptor activity"/>
    <property type="evidence" value="ECO:0007669"/>
    <property type="project" value="InterPro"/>
</dbReference>
<evidence type="ECO:0000256" key="10">
    <source>
        <dbReference type="SAM" id="MobiDB-lite"/>
    </source>
</evidence>
<dbReference type="Proteomes" id="UP000469950">
    <property type="component" value="Unassembled WGS sequence"/>
</dbReference>
<feature type="domain" description="Methyl-accepting transducer" evidence="12">
    <location>
        <begin position="356"/>
        <end position="592"/>
    </location>
</feature>
<dbReference type="PANTHER" id="PTHR32089">
    <property type="entry name" value="METHYL-ACCEPTING CHEMOTAXIS PROTEIN MCPB"/>
    <property type="match status" value="1"/>
</dbReference>
<dbReference type="AlphaFoldDB" id="A0A833JUX7"/>
<dbReference type="Gene3D" id="1.10.287.950">
    <property type="entry name" value="Methyl-accepting chemotaxis protein"/>
    <property type="match status" value="1"/>
</dbReference>
<keyword evidence="2" id="KW-1003">Cell membrane</keyword>
<evidence type="ECO:0000256" key="5">
    <source>
        <dbReference type="ARBA" id="ARBA00022989"/>
    </source>
</evidence>
<dbReference type="RefSeq" id="WP_153740061.1">
    <property type="nucleotide sequence ID" value="NZ_WBMP01000003.1"/>
</dbReference>
<dbReference type="Pfam" id="PF02743">
    <property type="entry name" value="dCache_1"/>
    <property type="match status" value="1"/>
</dbReference>
<dbReference type="SUPFAM" id="SSF103190">
    <property type="entry name" value="Sensory domain-like"/>
    <property type="match status" value="1"/>
</dbReference>
<name>A0A833JUX7_MARNT</name>
<dbReference type="PRINTS" id="PR00260">
    <property type="entry name" value="CHEMTRNSDUCR"/>
</dbReference>
<evidence type="ECO:0000256" key="1">
    <source>
        <dbReference type="ARBA" id="ARBA00004651"/>
    </source>
</evidence>
<keyword evidence="6 11" id="KW-0472">Membrane</keyword>
<dbReference type="Pfam" id="PF00672">
    <property type="entry name" value="HAMP"/>
    <property type="match status" value="1"/>
</dbReference>
<keyword evidence="3" id="KW-0145">Chemotaxis</keyword>
<dbReference type="InterPro" id="IPR004089">
    <property type="entry name" value="MCPsignal_dom"/>
</dbReference>
<keyword evidence="7 9" id="KW-0807">Transducer</keyword>
<protein>
    <submittedName>
        <fullName evidence="14">Methyl-accepting chemotaxis protein</fullName>
    </submittedName>
</protein>
<accession>A0A833JUX7</accession>
<dbReference type="EMBL" id="WBMP01000003">
    <property type="protein sequence ID" value="KAE8546570.1"/>
    <property type="molecule type" value="Genomic_DNA"/>
</dbReference>
<evidence type="ECO:0000313" key="15">
    <source>
        <dbReference type="Proteomes" id="UP000469950"/>
    </source>
</evidence>
<feature type="transmembrane region" description="Helical" evidence="11">
    <location>
        <begin position="278"/>
        <end position="300"/>
    </location>
</feature>
<sequence>MHLSFGQKLLVAVGVLIVVIMSVFTFTADQRLQNTTETYVTAMLDDAVKQSTASIADWLNTRLDMTEAVASSLRNIRTDNMARNLLDGMTRGSGAKDVYVGTTDGRMMMRTVEAEQALPAGFDPRQRPWYQQAKNEGRASFTETYQDAQTGETILSAIAPVSSGTFQGVAGMDITLNAIQDLLSTITLGDSGYAVLMTREGTILFHPDKSLIGENVDDLLGFAPSLDGVPAQFSREDTTWSVAFFPISDARSVDWYMGSVVNWDKINEPVVAARATGITIAIVGLLIALVILHFGIRALMAPVRRLNKAMSDIASGDADLTQRLDDSASDEFGKLAASFNTFVANIQQVVKEVKEGSDELEENVKSLRQTSSDSRSSVENQQHEIDMIATAINEMSAAAGEIAQNAQQTAEAAENADQESRGSLETVTASRDAVQKLVGEINAAAEVIDTLGKDVSSITTVLEVIQGIAEQTNLLALNAAIEAARAGDAGRGFAVVADEVRNLAQRTQSSTEEINNMIERLQKGANDAVDVMKASTAVSNVSMEKAQDAMESLNRIVEAITAISQMTSQIATASEEQTSVTEELNASITRIADQGQEAAKAASENDVYSGHIETIGSALNAKVTRFRV</sequence>
<dbReference type="CDD" id="cd12913">
    <property type="entry name" value="PDC1_MCP_like"/>
    <property type="match status" value="1"/>
</dbReference>
<feature type="region of interest" description="Disordered" evidence="10">
    <location>
        <begin position="355"/>
        <end position="381"/>
    </location>
</feature>
<dbReference type="FunFam" id="1.10.287.950:FF:000001">
    <property type="entry name" value="Methyl-accepting chemotaxis sensory transducer"/>
    <property type="match status" value="1"/>
</dbReference>
<dbReference type="Pfam" id="PF00015">
    <property type="entry name" value="MCPsignal"/>
    <property type="match status" value="1"/>
</dbReference>
<comment type="similarity">
    <text evidence="8">Belongs to the methyl-accepting chemotaxis (MCP) protein family.</text>
</comment>
<evidence type="ECO:0000256" key="3">
    <source>
        <dbReference type="ARBA" id="ARBA00022500"/>
    </source>
</evidence>
<dbReference type="PROSITE" id="PS50111">
    <property type="entry name" value="CHEMOTAXIS_TRANSDUC_2"/>
    <property type="match status" value="1"/>
</dbReference>
<reference evidence="14 15" key="1">
    <citation type="submission" date="2019-10" db="EMBL/GenBank/DDBJ databases">
        <title>Draft genome sequence of Marinobacter hydrocarbonoclasticus NCT7M from the microbiome of the marine copepod.</title>
        <authorList>
            <person name="Nuttall R."/>
            <person name="Sharma G."/>
            <person name="Moisander P."/>
        </authorList>
    </citation>
    <scope>NUCLEOTIDE SEQUENCE [LARGE SCALE GENOMIC DNA]</scope>
    <source>
        <strain evidence="14 15">NCT7M</strain>
    </source>
</reference>